<feature type="non-terminal residue" evidence="2">
    <location>
        <position position="1"/>
    </location>
</feature>
<name>A0ABN8SNS0_9CNID</name>
<dbReference type="PANTHER" id="PTHR34605:SF6">
    <property type="entry name" value="TYR RECOMBINASE DOMAIN-CONTAINING PROTEIN"/>
    <property type="match status" value="1"/>
</dbReference>
<gene>
    <name evidence="2" type="ORF">PEVE_00025378</name>
</gene>
<keyword evidence="1" id="KW-0233">DNA recombination</keyword>
<dbReference type="EMBL" id="CALNXI010003411">
    <property type="protein sequence ID" value="CAH3193189.1"/>
    <property type="molecule type" value="Genomic_DNA"/>
</dbReference>
<organism evidence="2 3">
    <name type="scientific">Porites evermanni</name>
    <dbReference type="NCBI Taxonomy" id="104178"/>
    <lineage>
        <taxon>Eukaryota</taxon>
        <taxon>Metazoa</taxon>
        <taxon>Cnidaria</taxon>
        <taxon>Anthozoa</taxon>
        <taxon>Hexacorallia</taxon>
        <taxon>Scleractinia</taxon>
        <taxon>Fungiina</taxon>
        <taxon>Poritidae</taxon>
        <taxon>Porites</taxon>
    </lineage>
</organism>
<feature type="non-terminal residue" evidence="2">
    <location>
        <position position="207"/>
    </location>
</feature>
<dbReference type="InterPro" id="IPR011010">
    <property type="entry name" value="DNA_brk_join_enz"/>
</dbReference>
<evidence type="ECO:0000313" key="3">
    <source>
        <dbReference type="Proteomes" id="UP001159427"/>
    </source>
</evidence>
<protein>
    <submittedName>
        <fullName evidence="2">Uncharacterized protein</fullName>
    </submittedName>
</protein>
<dbReference type="SUPFAM" id="SSF56349">
    <property type="entry name" value="DNA breaking-rejoining enzymes"/>
    <property type="match status" value="1"/>
</dbReference>
<dbReference type="Proteomes" id="UP001159427">
    <property type="component" value="Unassembled WGS sequence"/>
</dbReference>
<evidence type="ECO:0000256" key="1">
    <source>
        <dbReference type="ARBA" id="ARBA00023172"/>
    </source>
</evidence>
<evidence type="ECO:0000313" key="2">
    <source>
        <dbReference type="EMBL" id="CAH3193189.1"/>
    </source>
</evidence>
<reference evidence="2 3" key="1">
    <citation type="submission" date="2022-05" db="EMBL/GenBank/DDBJ databases">
        <authorList>
            <consortium name="Genoscope - CEA"/>
            <person name="William W."/>
        </authorList>
    </citation>
    <scope>NUCLEOTIDE SEQUENCE [LARGE SCALE GENOMIC DNA]</scope>
</reference>
<dbReference type="InterPro" id="IPR013762">
    <property type="entry name" value="Integrase-like_cat_sf"/>
</dbReference>
<sequence length="207" mass="23188">ERNRNFSGPISAEPHFKASDVCFVSKGSGHHRYVSSGVQEIFSTGKTCSYSYLFTACIESTNSSSSVDTAFYVIKWAHEIVGVASPTASLPSRTVKWPIVEGADLSNVLQLRNVCLYMLSFAGFFRSEEVLNINMSNIRFFEGFMIIKVDKSKTDQFRQGDEVVIAQSEGNVCPVFLLKEYLKKLDISPDSSEFIFRPLVKTKSSYK</sequence>
<dbReference type="InterPro" id="IPR052925">
    <property type="entry name" value="Phage_Integrase-like_Recomb"/>
</dbReference>
<accession>A0ABN8SNS0</accession>
<proteinExistence type="predicted"/>
<comment type="caution">
    <text evidence="2">The sequence shown here is derived from an EMBL/GenBank/DDBJ whole genome shotgun (WGS) entry which is preliminary data.</text>
</comment>
<keyword evidence="3" id="KW-1185">Reference proteome</keyword>
<dbReference type="PANTHER" id="PTHR34605">
    <property type="entry name" value="PHAGE_INTEGRASE DOMAIN-CONTAINING PROTEIN"/>
    <property type="match status" value="1"/>
</dbReference>
<dbReference type="Gene3D" id="1.10.443.10">
    <property type="entry name" value="Intergrase catalytic core"/>
    <property type="match status" value="1"/>
</dbReference>